<keyword evidence="1" id="KW-1133">Transmembrane helix</keyword>
<dbReference type="Proteomes" id="UP001465755">
    <property type="component" value="Unassembled WGS sequence"/>
</dbReference>
<reference evidence="2 3" key="1">
    <citation type="journal article" date="2024" name="Nat. Commun.">
        <title>Phylogenomics reveals the evolutionary origins of lichenization in chlorophyte algae.</title>
        <authorList>
            <person name="Puginier C."/>
            <person name="Libourel C."/>
            <person name="Otte J."/>
            <person name="Skaloud P."/>
            <person name="Haon M."/>
            <person name="Grisel S."/>
            <person name="Petersen M."/>
            <person name="Berrin J.G."/>
            <person name="Delaux P.M."/>
            <person name="Dal Grande F."/>
            <person name="Keller J."/>
        </authorList>
    </citation>
    <scope>NUCLEOTIDE SEQUENCE [LARGE SCALE GENOMIC DNA]</scope>
    <source>
        <strain evidence="2 3">SAG 2036</strain>
    </source>
</reference>
<organism evidence="2 3">
    <name type="scientific">Symbiochloris irregularis</name>
    <dbReference type="NCBI Taxonomy" id="706552"/>
    <lineage>
        <taxon>Eukaryota</taxon>
        <taxon>Viridiplantae</taxon>
        <taxon>Chlorophyta</taxon>
        <taxon>core chlorophytes</taxon>
        <taxon>Trebouxiophyceae</taxon>
        <taxon>Trebouxiales</taxon>
        <taxon>Trebouxiaceae</taxon>
        <taxon>Symbiochloris</taxon>
    </lineage>
</organism>
<proteinExistence type="predicted"/>
<evidence type="ECO:0000313" key="2">
    <source>
        <dbReference type="EMBL" id="KAK9805997.1"/>
    </source>
</evidence>
<feature type="transmembrane region" description="Helical" evidence="1">
    <location>
        <begin position="20"/>
        <end position="39"/>
    </location>
</feature>
<keyword evidence="1" id="KW-0812">Transmembrane</keyword>
<gene>
    <name evidence="2" type="ORF">WJX73_002552</name>
</gene>
<dbReference type="AlphaFoldDB" id="A0AAW1PAT8"/>
<sequence length="106" mass="11249">MQPQSADDRQAKKDECVRQALIAGGKGAAWGLAGGALSIGTLQQFSPGFRRSLGISGKTALVVSPAFLLYFLLSELALNECARKQRLENSAARFGAAEDILPKRTA</sequence>
<dbReference type="EMBL" id="JALJOQ010000039">
    <property type="protein sequence ID" value="KAK9805997.1"/>
    <property type="molecule type" value="Genomic_DNA"/>
</dbReference>
<name>A0AAW1PAT8_9CHLO</name>
<evidence type="ECO:0000313" key="3">
    <source>
        <dbReference type="Proteomes" id="UP001465755"/>
    </source>
</evidence>
<keyword evidence="3" id="KW-1185">Reference proteome</keyword>
<keyword evidence="1" id="KW-0472">Membrane</keyword>
<accession>A0AAW1PAT8</accession>
<evidence type="ECO:0000256" key="1">
    <source>
        <dbReference type="SAM" id="Phobius"/>
    </source>
</evidence>
<feature type="transmembrane region" description="Helical" evidence="1">
    <location>
        <begin position="59"/>
        <end position="78"/>
    </location>
</feature>
<comment type="caution">
    <text evidence="2">The sequence shown here is derived from an EMBL/GenBank/DDBJ whole genome shotgun (WGS) entry which is preliminary data.</text>
</comment>
<protein>
    <submittedName>
        <fullName evidence="2">Uncharacterized protein</fullName>
    </submittedName>
</protein>